<dbReference type="GO" id="GO:0004526">
    <property type="term" value="F:ribonuclease P activity"/>
    <property type="evidence" value="ECO:0007669"/>
    <property type="project" value="TreeGrafter"/>
</dbReference>
<dbReference type="EMBL" id="QGMF01001411">
    <property type="protein sequence ID" value="TVY12670.1"/>
    <property type="molecule type" value="Genomic_DNA"/>
</dbReference>
<evidence type="ECO:0000256" key="4">
    <source>
        <dbReference type="SAM" id="MobiDB-lite"/>
    </source>
</evidence>
<evidence type="ECO:0000256" key="3">
    <source>
        <dbReference type="ARBA" id="ARBA00023242"/>
    </source>
</evidence>
<dbReference type="InterPro" id="IPR036882">
    <property type="entry name" value="Alba-like_dom_sf"/>
</dbReference>
<keyword evidence="3" id="KW-0539">Nucleus</keyword>
<dbReference type="GO" id="GO:0005655">
    <property type="term" value="C:nucleolar ribonuclease P complex"/>
    <property type="evidence" value="ECO:0007669"/>
    <property type="project" value="InterPro"/>
</dbReference>
<feature type="non-terminal residue" evidence="5">
    <location>
        <position position="1"/>
    </location>
</feature>
<sequence length="141" mass="14999">PKKSTNAPLLHPAISNPHTSAHTPKIIYVAASSPFISTVKRVRKLLVGIEERSANASKSKSKGASYSELRGMMRRGDEGGFLEEVGRKGNGKGTEAKGEEVVLKATGKAVERLVGVAAWFMGEGGGEAYIVRVRTGECWGC</sequence>
<evidence type="ECO:0000256" key="2">
    <source>
        <dbReference type="ARBA" id="ARBA00022694"/>
    </source>
</evidence>
<keyword evidence="2" id="KW-0819">tRNA processing</keyword>
<accession>A0A8T9AY69</accession>
<evidence type="ECO:0000256" key="1">
    <source>
        <dbReference type="ARBA" id="ARBA00004123"/>
    </source>
</evidence>
<comment type="subcellular location">
    <subcellularLocation>
        <location evidence="1">Nucleus</location>
    </subcellularLocation>
</comment>
<dbReference type="Proteomes" id="UP000469559">
    <property type="component" value="Unassembled WGS sequence"/>
</dbReference>
<protein>
    <submittedName>
        <fullName evidence="5">Uncharacterized protein</fullName>
    </submittedName>
</protein>
<dbReference type="PANTHER" id="PTHR28256">
    <property type="entry name" value="RIBONUCLEASES P/MRP PROTEIN SUBUNIT POP7"/>
    <property type="match status" value="1"/>
</dbReference>
<dbReference type="GO" id="GO:0000294">
    <property type="term" value="P:nuclear-transcribed mRNA catabolic process, RNase MRP-dependent"/>
    <property type="evidence" value="ECO:0007669"/>
    <property type="project" value="TreeGrafter"/>
</dbReference>
<evidence type="ECO:0000313" key="6">
    <source>
        <dbReference type="Proteomes" id="UP000469559"/>
    </source>
</evidence>
<feature type="region of interest" description="Disordered" evidence="4">
    <location>
        <begin position="77"/>
        <end position="96"/>
    </location>
</feature>
<gene>
    <name evidence="5" type="ORF">LARI1_G009639</name>
</gene>
<keyword evidence="6" id="KW-1185">Reference proteome</keyword>
<dbReference type="AlphaFoldDB" id="A0A8T9AY69"/>
<dbReference type="Gene3D" id="3.30.110.20">
    <property type="entry name" value="Alba-like domain"/>
    <property type="match status" value="1"/>
</dbReference>
<dbReference type="GO" id="GO:0000171">
    <property type="term" value="F:ribonuclease MRP activity"/>
    <property type="evidence" value="ECO:0007669"/>
    <property type="project" value="TreeGrafter"/>
</dbReference>
<dbReference type="Pfam" id="PF12328">
    <property type="entry name" value="Rpp20"/>
    <property type="match status" value="1"/>
</dbReference>
<dbReference type="GO" id="GO:0003723">
    <property type="term" value="F:RNA binding"/>
    <property type="evidence" value="ECO:0007669"/>
    <property type="project" value="TreeGrafter"/>
</dbReference>
<dbReference type="GO" id="GO:0001682">
    <property type="term" value="P:tRNA 5'-leader removal"/>
    <property type="evidence" value="ECO:0007669"/>
    <property type="project" value="InterPro"/>
</dbReference>
<dbReference type="OrthoDB" id="5416589at2759"/>
<dbReference type="InterPro" id="IPR020241">
    <property type="entry name" value="RNase_P/MRP_Pop7_fungi"/>
</dbReference>
<organism evidence="5 6">
    <name type="scientific">Lachnellula arida</name>
    <dbReference type="NCBI Taxonomy" id="1316785"/>
    <lineage>
        <taxon>Eukaryota</taxon>
        <taxon>Fungi</taxon>
        <taxon>Dikarya</taxon>
        <taxon>Ascomycota</taxon>
        <taxon>Pezizomycotina</taxon>
        <taxon>Leotiomycetes</taxon>
        <taxon>Helotiales</taxon>
        <taxon>Lachnaceae</taxon>
        <taxon>Lachnellula</taxon>
    </lineage>
</organism>
<dbReference type="GO" id="GO:0006364">
    <property type="term" value="P:rRNA processing"/>
    <property type="evidence" value="ECO:0007669"/>
    <property type="project" value="TreeGrafter"/>
</dbReference>
<comment type="caution">
    <text evidence="5">The sequence shown here is derived from an EMBL/GenBank/DDBJ whole genome shotgun (WGS) entry which is preliminary data.</text>
</comment>
<dbReference type="GO" id="GO:0034965">
    <property type="term" value="P:intronic box C/D snoRNA processing"/>
    <property type="evidence" value="ECO:0007669"/>
    <property type="project" value="TreeGrafter"/>
</dbReference>
<dbReference type="PANTHER" id="PTHR28256:SF1">
    <property type="entry name" value="RIBONUCLEASES P_MRP PROTEIN SUBUNIT POP7"/>
    <property type="match status" value="1"/>
</dbReference>
<dbReference type="InterPro" id="IPR014612">
    <property type="entry name" value="Pop7/Rpp20"/>
</dbReference>
<proteinExistence type="predicted"/>
<name>A0A8T9AY69_9HELO</name>
<reference evidence="5 6" key="1">
    <citation type="submission" date="2018-05" db="EMBL/GenBank/DDBJ databases">
        <title>Whole genome sequencing for identification of molecular markers to develop diagnostic detection tools for the regulated plant pathogen Lachnellula willkommii.</title>
        <authorList>
            <person name="Giroux E."/>
            <person name="Bilodeau G."/>
        </authorList>
    </citation>
    <scope>NUCLEOTIDE SEQUENCE [LARGE SCALE GENOMIC DNA]</scope>
    <source>
        <strain evidence="5 6">CBS 203.66</strain>
    </source>
</reference>
<evidence type="ECO:0000313" key="5">
    <source>
        <dbReference type="EMBL" id="TVY12670.1"/>
    </source>
</evidence>
<dbReference type="GO" id="GO:0000172">
    <property type="term" value="C:ribonuclease MRP complex"/>
    <property type="evidence" value="ECO:0007669"/>
    <property type="project" value="InterPro"/>
</dbReference>